<organism evidence="1 2">
    <name type="scientific">Panagrolaimus sp. JU765</name>
    <dbReference type="NCBI Taxonomy" id="591449"/>
    <lineage>
        <taxon>Eukaryota</taxon>
        <taxon>Metazoa</taxon>
        <taxon>Ecdysozoa</taxon>
        <taxon>Nematoda</taxon>
        <taxon>Chromadorea</taxon>
        <taxon>Rhabditida</taxon>
        <taxon>Tylenchina</taxon>
        <taxon>Panagrolaimomorpha</taxon>
        <taxon>Panagrolaimoidea</taxon>
        <taxon>Panagrolaimidae</taxon>
        <taxon>Panagrolaimus</taxon>
    </lineage>
</organism>
<reference evidence="2" key="1">
    <citation type="submission" date="2022-11" db="UniProtKB">
        <authorList>
            <consortium name="WormBaseParasite"/>
        </authorList>
    </citation>
    <scope>IDENTIFICATION</scope>
</reference>
<dbReference type="Proteomes" id="UP000887576">
    <property type="component" value="Unplaced"/>
</dbReference>
<name>A0AC34RH25_9BILA</name>
<evidence type="ECO:0000313" key="2">
    <source>
        <dbReference type="WBParaSite" id="JU765_v2.g6821.t1"/>
    </source>
</evidence>
<protein>
    <submittedName>
        <fullName evidence="2">Uncharacterized protein</fullName>
    </submittedName>
</protein>
<accession>A0AC34RH25</accession>
<dbReference type="WBParaSite" id="JU765_v2.g6821.t1">
    <property type="protein sequence ID" value="JU765_v2.g6821.t1"/>
    <property type="gene ID" value="JU765_v2.g6821"/>
</dbReference>
<proteinExistence type="predicted"/>
<sequence length="271" mass="30593">MESNQNIQDFTQNPGSFLNLHQNCRRIQPRIFNGLKLGVGIGENSYFEILRRHISQHENLAFGALIDYQFHPNVKVRFLGTPKEVEDDPDELHIGIEGRTPDSTFGVELAGKLKTPDSTFGVELAGKLKFHYLQKCRPDLDFGFQISRNIDENAFYHLDFAAKYSTPAYVLASIFGTSGIHNSLCFRIRDDVELAVEQKLFSKNGHLASVSIQKHLPDWQANLRTTFDTRMAFHCSFERVVAPTVPLRVVFSASVESMTKTIKAGLGFVIN</sequence>
<evidence type="ECO:0000313" key="1">
    <source>
        <dbReference type="Proteomes" id="UP000887576"/>
    </source>
</evidence>